<dbReference type="InterPro" id="IPR025668">
    <property type="entry name" value="Tnp_DDE_dom"/>
</dbReference>
<protein>
    <submittedName>
        <fullName evidence="2">Mobile element protein</fullName>
    </submittedName>
</protein>
<dbReference type="InterPro" id="IPR047960">
    <property type="entry name" value="Transpos_IS1380"/>
</dbReference>
<dbReference type="SUPFAM" id="SSF53098">
    <property type="entry name" value="Ribonuclease H-like"/>
    <property type="match status" value="1"/>
</dbReference>
<evidence type="ECO:0000259" key="1">
    <source>
        <dbReference type="Pfam" id="PF13701"/>
    </source>
</evidence>
<keyword evidence="3" id="KW-1185">Reference proteome</keyword>
<dbReference type="Proteomes" id="UP000218890">
    <property type="component" value="Chromosome"/>
</dbReference>
<organism evidence="2 3">
    <name type="scientific">Halorhodospira halochloris</name>
    <name type="common">Ectothiorhodospira halochloris</name>
    <dbReference type="NCBI Taxonomy" id="1052"/>
    <lineage>
        <taxon>Bacteria</taxon>
        <taxon>Pseudomonadati</taxon>
        <taxon>Pseudomonadota</taxon>
        <taxon>Gammaproteobacteria</taxon>
        <taxon>Chromatiales</taxon>
        <taxon>Ectothiorhodospiraceae</taxon>
        <taxon>Halorhodospira</taxon>
    </lineage>
</organism>
<reference evidence="2" key="1">
    <citation type="submission" date="2016-02" db="EMBL/GenBank/DDBJ databases">
        <title>Halorhodospira halochloris DSM-1059 complete genome, version 2.</title>
        <authorList>
            <person name="Tsukatani Y."/>
        </authorList>
    </citation>
    <scope>NUCLEOTIDE SEQUENCE</scope>
    <source>
        <strain evidence="2">DSM 1059</strain>
    </source>
</reference>
<name>A0A0X8XAH2_HALHR</name>
<dbReference type="Pfam" id="PF13701">
    <property type="entry name" value="DDE_Tnp_1_4"/>
    <property type="match status" value="1"/>
</dbReference>
<evidence type="ECO:0000313" key="3">
    <source>
        <dbReference type="Proteomes" id="UP000218890"/>
    </source>
</evidence>
<dbReference type="KEGG" id="hhk:HH1059_17470"/>
<sequence length="469" mass="52741">MAHPLGEQMDPVNFRIERTQRVLTGQAGLALVGRALKRFARVEQHIDPKFPVRGAALPNSDILTSYLGLLCQGKSDFEAIESYRSEPFFAASLGLRSVPSCSRLRQRLNEFAAEDGALEAIDEFNVDLLARSRAPIEALDTGHVALDIDVFTMDNSNTRKEGVSRTYAGFDGYSPIAAYLGEQGWCVGLELREGSVHSAAETDYVLERALPRAARLTDEPLLVRMDSGFDSAALYSFMNAFSEKRQATGVAPVEYLVKWNPRKEGVGALIEAALADEDRIWCILRKGKRMALLDECITRRTRDGQNIELRRVSRVVERTIEPGGQYLLMPDYEVEVFLATLDAADVPAWKVVRLYEGHGIHEQFHSEIKTDLDLERLPSRRFRTNDAVLTLAAVAYNLLRLIGQNALLAEDAPVRHRAKRRRLRTVIQEMITVAAMLVSHARQKVLSFGYHCPAYAYFERLYREWSVPG</sequence>
<accession>A0A0X8XAH2</accession>
<dbReference type="AlphaFoldDB" id="A0A0X8XAH2"/>
<evidence type="ECO:0000313" key="2">
    <source>
        <dbReference type="EMBL" id="BAU58456.2"/>
    </source>
</evidence>
<feature type="domain" description="Transposase DDE" evidence="1">
    <location>
        <begin position="40"/>
        <end position="462"/>
    </location>
</feature>
<gene>
    <name evidence="2" type="ORF">HH1059_17470</name>
</gene>
<dbReference type="InterPro" id="IPR012337">
    <property type="entry name" value="RNaseH-like_sf"/>
</dbReference>
<proteinExistence type="predicted"/>
<dbReference type="EMBL" id="AP017372">
    <property type="protein sequence ID" value="BAU58456.2"/>
    <property type="molecule type" value="Genomic_DNA"/>
</dbReference>
<dbReference type="NCBIfam" id="NF033539">
    <property type="entry name" value="transpos_IS1380"/>
    <property type="match status" value="1"/>
</dbReference>